<dbReference type="Pfam" id="PF05721">
    <property type="entry name" value="PhyH"/>
    <property type="match status" value="1"/>
</dbReference>
<dbReference type="InterPro" id="IPR008775">
    <property type="entry name" value="Phytyl_CoA_dOase-like"/>
</dbReference>
<keyword evidence="1" id="KW-0223">Dioxygenase</keyword>
<accession>A0A1B2F475</accession>
<dbReference type="SUPFAM" id="SSF51197">
    <property type="entry name" value="Clavaminate synthase-like"/>
    <property type="match status" value="1"/>
</dbReference>
<protein>
    <submittedName>
        <fullName evidence="1">Phytanoyl-CoA dioxygenase</fullName>
    </submittedName>
</protein>
<dbReference type="AlphaFoldDB" id="A0A1B2F475"/>
<evidence type="ECO:0000313" key="1">
    <source>
        <dbReference type="EMBL" id="ANY86977.1"/>
    </source>
</evidence>
<dbReference type="EMBL" id="CP016634">
    <property type="protein sequence ID" value="ANY86977.1"/>
    <property type="molecule type" value="Genomic_DNA"/>
</dbReference>
<proteinExistence type="predicted"/>
<name>A0A1B2F475_PSEPU</name>
<gene>
    <name evidence="1" type="ORF">IEC33019_1409</name>
</gene>
<organism evidence="1">
    <name type="scientific">Pseudomonas putida</name>
    <name type="common">Arthrobacter siderocapsulatus</name>
    <dbReference type="NCBI Taxonomy" id="303"/>
    <lineage>
        <taxon>Bacteria</taxon>
        <taxon>Pseudomonadati</taxon>
        <taxon>Pseudomonadota</taxon>
        <taxon>Gammaproteobacteria</taxon>
        <taxon>Pseudomonadales</taxon>
        <taxon>Pseudomonadaceae</taxon>
        <taxon>Pseudomonas</taxon>
    </lineage>
</organism>
<dbReference type="SMR" id="A0A1B2F475"/>
<sequence>MNLETQLKSLDECGYVLIPGVLEPLRVALLRCAIDELQPLHWDYQGLLEHYKCVFNRNPLWLSFLDLPPLIDLAEAVLGHDCHVIGQTAWRSHPGYPGMGLHLDYLPLELPDWIRARKDYCQPVQILTAQLYLCDVDESVGPTRIVPGSHFAGRPPQEGEDSWLGQGAREIRCHAGDALVFRSDLWHGGGANHSAGDTRDMLQVHYGRRMVAQKFSPYLTWHFNPDVLEEATPRQRRLLGEHEESVYD</sequence>
<reference evidence="1" key="1">
    <citation type="submission" date="2016-07" db="EMBL/GenBank/DDBJ databases">
        <title>New class B carbapenemase carried by novel plasmid in Pseudomonas putida enviromental strain in eastern Amazonia.</title>
        <authorList>
            <person name="Souza C.O."/>
            <person name="Lima K.V."/>
            <person name="Brasiliense D.M."/>
            <person name="Perez-Chaparro P.J."/>
            <person name="Mamizuka E.M."/>
            <person name="Lima M.O."/>
            <person name="Lima L.N."/>
            <person name="McCulloch J.A."/>
        </authorList>
    </citation>
    <scope>NUCLEOTIDE SEQUENCE [LARGE SCALE GENOMIC DNA]</scope>
    <source>
        <strain evidence="1">IEC33019</strain>
    </source>
</reference>
<dbReference type="GO" id="GO:0016706">
    <property type="term" value="F:2-oxoglutarate-dependent dioxygenase activity"/>
    <property type="evidence" value="ECO:0007669"/>
    <property type="project" value="UniProtKB-ARBA"/>
</dbReference>
<dbReference type="RefSeq" id="WP_070090892.1">
    <property type="nucleotide sequence ID" value="NZ_CP016634.1"/>
</dbReference>
<keyword evidence="1" id="KW-0560">Oxidoreductase</keyword>
<dbReference type="Gene3D" id="2.60.120.620">
    <property type="entry name" value="q2cbj1_9rhob like domain"/>
    <property type="match status" value="1"/>
</dbReference>